<dbReference type="PROSITE" id="PS50972">
    <property type="entry name" value="PTERIN_BINDING"/>
    <property type="match status" value="1"/>
</dbReference>
<name>A0A0G3WAG2_9CLOT</name>
<evidence type="ECO:0000256" key="9">
    <source>
        <dbReference type="ARBA" id="ARBA00022842"/>
    </source>
</evidence>
<dbReference type="InterPro" id="IPR000489">
    <property type="entry name" value="Pterin-binding_dom"/>
</dbReference>
<dbReference type="SUPFAM" id="SSF51717">
    <property type="entry name" value="Dihydropteroate synthetase-like"/>
    <property type="match status" value="1"/>
</dbReference>
<dbReference type="STRING" id="84022.CACET_c09220"/>
<comment type="pathway">
    <text evidence="3 13">Cofactor biosynthesis; tetrahydrofolate biosynthesis; 7,8-dihydrofolate from 2-amino-4-hydroxy-6-hydroxymethyl-7,8-dihydropteridine diphosphate and 4-aminobenzoate: step 1/2.</text>
</comment>
<evidence type="ECO:0000313" key="16">
    <source>
        <dbReference type="Proteomes" id="UP000035704"/>
    </source>
</evidence>
<evidence type="ECO:0000256" key="7">
    <source>
        <dbReference type="ARBA" id="ARBA00022679"/>
    </source>
</evidence>
<keyword evidence="8 13" id="KW-0479">Metal-binding</keyword>
<evidence type="ECO:0000256" key="10">
    <source>
        <dbReference type="ARBA" id="ARBA00022909"/>
    </source>
</evidence>
<keyword evidence="9 13" id="KW-0460">Magnesium</keyword>
<dbReference type="EC" id="2.5.1.15" evidence="5 13"/>
<dbReference type="GO" id="GO:0046656">
    <property type="term" value="P:folic acid biosynthetic process"/>
    <property type="evidence" value="ECO:0007669"/>
    <property type="project" value="UniProtKB-KW"/>
</dbReference>
<evidence type="ECO:0000256" key="8">
    <source>
        <dbReference type="ARBA" id="ARBA00022723"/>
    </source>
</evidence>
<evidence type="ECO:0000256" key="3">
    <source>
        <dbReference type="ARBA" id="ARBA00004763"/>
    </source>
</evidence>
<dbReference type="GO" id="GO:0004156">
    <property type="term" value="F:dihydropteroate synthase activity"/>
    <property type="evidence" value="ECO:0007669"/>
    <property type="project" value="UniProtKB-EC"/>
</dbReference>
<dbReference type="PANTHER" id="PTHR20941:SF1">
    <property type="entry name" value="FOLIC ACID SYNTHESIS PROTEIN FOL1"/>
    <property type="match status" value="1"/>
</dbReference>
<proteinExistence type="inferred from homology"/>
<dbReference type="GO" id="GO:0046872">
    <property type="term" value="F:metal ion binding"/>
    <property type="evidence" value="ECO:0007669"/>
    <property type="project" value="UniProtKB-KW"/>
</dbReference>
<evidence type="ECO:0000256" key="4">
    <source>
        <dbReference type="ARBA" id="ARBA00009503"/>
    </source>
</evidence>
<evidence type="ECO:0000313" key="15">
    <source>
        <dbReference type="EMBL" id="AKL94429.1"/>
    </source>
</evidence>
<keyword evidence="10 13" id="KW-0289">Folate biosynthesis</keyword>
<accession>A0A0G3WAG2</accession>
<dbReference type="NCBIfam" id="TIGR01496">
    <property type="entry name" value="DHPS"/>
    <property type="match status" value="1"/>
</dbReference>
<dbReference type="PROSITE" id="PS00792">
    <property type="entry name" value="DHPS_1"/>
    <property type="match status" value="1"/>
</dbReference>
<dbReference type="OrthoDB" id="9811744at2"/>
<comment type="cofactor">
    <cofactor evidence="2 13">
        <name>Mg(2+)</name>
        <dbReference type="ChEBI" id="CHEBI:18420"/>
    </cofactor>
</comment>
<gene>
    <name evidence="15" type="primary">folP</name>
    <name evidence="15" type="ORF">CACET_c09220</name>
</gene>
<dbReference type="CDD" id="cd00739">
    <property type="entry name" value="DHPS"/>
    <property type="match status" value="1"/>
</dbReference>
<dbReference type="EMBL" id="CP009687">
    <property type="protein sequence ID" value="AKL94429.1"/>
    <property type="molecule type" value="Genomic_DNA"/>
</dbReference>
<keyword evidence="7 13" id="KW-0808">Transferase</keyword>
<evidence type="ECO:0000256" key="5">
    <source>
        <dbReference type="ARBA" id="ARBA00012458"/>
    </source>
</evidence>
<dbReference type="FunFam" id="3.20.20.20:FF:000006">
    <property type="entry name" value="Dihydropteroate synthase"/>
    <property type="match status" value="1"/>
</dbReference>
<keyword evidence="16" id="KW-1185">Reference proteome</keyword>
<dbReference type="UniPathway" id="UPA00077">
    <property type="reaction ID" value="UER00156"/>
</dbReference>
<dbReference type="PROSITE" id="PS00793">
    <property type="entry name" value="DHPS_2"/>
    <property type="match status" value="1"/>
</dbReference>
<dbReference type="RefSeq" id="WP_082058093.1">
    <property type="nucleotide sequence ID" value="NZ_CP009687.1"/>
</dbReference>
<dbReference type="GO" id="GO:0005829">
    <property type="term" value="C:cytosol"/>
    <property type="evidence" value="ECO:0007669"/>
    <property type="project" value="TreeGrafter"/>
</dbReference>
<dbReference type="PATRIC" id="fig|84022.6.peg.938"/>
<dbReference type="PANTHER" id="PTHR20941">
    <property type="entry name" value="FOLATE SYNTHESIS PROTEINS"/>
    <property type="match status" value="1"/>
</dbReference>
<dbReference type="InterPro" id="IPR011005">
    <property type="entry name" value="Dihydropteroate_synth-like_sf"/>
</dbReference>
<evidence type="ECO:0000256" key="1">
    <source>
        <dbReference type="ARBA" id="ARBA00000012"/>
    </source>
</evidence>
<dbReference type="Proteomes" id="UP000035704">
    <property type="component" value="Chromosome"/>
</dbReference>
<dbReference type="Pfam" id="PF00809">
    <property type="entry name" value="Pterin_bind"/>
    <property type="match status" value="1"/>
</dbReference>
<dbReference type="AlphaFoldDB" id="A0A0G3WAG2"/>
<comment type="similarity">
    <text evidence="4 13">Belongs to the DHPS family.</text>
</comment>
<evidence type="ECO:0000259" key="14">
    <source>
        <dbReference type="PROSITE" id="PS50972"/>
    </source>
</evidence>
<comment type="function">
    <text evidence="12 13">Catalyzes the condensation of para-aminobenzoate (pABA) with 6-hydroxymethyl-7,8-dihydropterin diphosphate (DHPt-PP) to form 7,8-dihydropteroate (H2Pte), the immediate precursor of folate derivatives.</text>
</comment>
<evidence type="ECO:0000256" key="6">
    <source>
        <dbReference type="ARBA" id="ARBA00016919"/>
    </source>
</evidence>
<comment type="catalytic activity">
    <reaction evidence="1">
        <text>(7,8-dihydropterin-6-yl)methyl diphosphate + 4-aminobenzoate = 7,8-dihydropteroate + diphosphate</text>
        <dbReference type="Rhea" id="RHEA:19949"/>
        <dbReference type="ChEBI" id="CHEBI:17836"/>
        <dbReference type="ChEBI" id="CHEBI:17839"/>
        <dbReference type="ChEBI" id="CHEBI:33019"/>
        <dbReference type="ChEBI" id="CHEBI:72950"/>
        <dbReference type="EC" id="2.5.1.15"/>
    </reaction>
</comment>
<organism evidence="15 16">
    <name type="scientific">Clostridium aceticum</name>
    <dbReference type="NCBI Taxonomy" id="84022"/>
    <lineage>
        <taxon>Bacteria</taxon>
        <taxon>Bacillati</taxon>
        <taxon>Bacillota</taxon>
        <taxon>Clostridia</taxon>
        <taxon>Eubacteriales</taxon>
        <taxon>Clostridiaceae</taxon>
        <taxon>Clostridium</taxon>
    </lineage>
</organism>
<evidence type="ECO:0000256" key="11">
    <source>
        <dbReference type="ARBA" id="ARBA00030193"/>
    </source>
</evidence>
<dbReference type="KEGG" id="cace:CACET_c09220"/>
<dbReference type="InterPro" id="IPR006390">
    <property type="entry name" value="DHP_synth_dom"/>
</dbReference>
<evidence type="ECO:0000256" key="2">
    <source>
        <dbReference type="ARBA" id="ARBA00001946"/>
    </source>
</evidence>
<feature type="domain" description="Pterin-binding" evidence="14">
    <location>
        <begin position="27"/>
        <end position="274"/>
    </location>
</feature>
<dbReference type="InterPro" id="IPR045031">
    <property type="entry name" value="DHP_synth-like"/>
</dbReference>
<evidence type="ECO:0000256" key="13">
    <source>
        <dbReference type="RuleBase" id="RU361205"/>
    </source>
</evidence>
<dbReference type="Gene3D" id="3.20.20.20">
    <property type="entry name" value="Dihydropteroate synthase-like"/>
    <property type="match status" value="1"/>
</dbReference>
<evidence type="ECO:0000256" key="12">
    <source>
        <dbReference type="ARBA" id="ARBA00053449"/>
    </source>
</evidence>
<dbReference type="GO" id="GO:0046654">
    <property type="term" value="P:tetrahydrofolate biosynthetic process"/>
    <property type="evidence" value="ECO:0007669"/>
    <property type="project" value="UniProtKB-UniPathway"/>
</dbReference>
<protein>
    <recommendedName>
        <fullName evidence="6 13">Dihydropteroate synthase</fullName>
        <shortName evidence="13">DHPS</shortName>
        <ecNumber evidence="5 13">2.5.1.15</ecNumber>
    </recommendedName>
    <alternativeName>
        <fullName evidence="11 13">Dihydropteroate pyrophosphorylase</fullName>
    </alternativeName>
</protein>
<reference evidence="15 16" key="1">
    <citation type="submission" date="2014-10" db="EMBL/GenBank/DDBJ databases">
        <title>Genome sequence of Clostridium aceticum DSM 1496.</title>
        <authorList>
            <person name="Poehlein A."/>
            <person name="Schiel-Bengelsdorf B."/>
            <person name="Gottschalk G."/>
            <person name="Duerre P."/>
            <person name="Daniel R."/>
        </authorList>
    </citation>
    <scope>NUCLEOTIDE SEQUENCE [LARGE SCALE GENOMIC DNA]</scope>
    <source>
        <strain evidence="15 16">DSM 1496</strain>
    </source>
</reference>
<sequence length="286" mass="31413">MQNIQYYPNRKIELNCGQYTLMLGSKTYVMGILNVTPDSFSDGGNYLNVEKAIIHAQKMVLEGADIIDIGGESTRPGAGEVSADVELSRLLPVLERLVKEVKVPISVDTYKAEVAEKVLQAGAHIINDVWGLQRDLDMAGVIAKYDVPVIVMHNQSGTKYDKDIMESISDFFKKSINMALEAGVKKEKIILDPGIGFGKNPEQNMEIMARLGEFNALGHSILLGTSRKSMIGKILDLPPEQRVEGTLATSVMGIVQGVDIIRVHDIVENVRTVKVTDAIVRLKQHG</sequence>